<organism evidence="2 3">
    <name type="scientific">Robiginitalea biformata (strain ATCC BAA-864 / DSM 15991 / KCTC 12146 / HTCC2501)</name>
    <dbReference type="NCBI Taxonomy" id="313596"/>
    <lineage>
        <taxon>Bacteria</taxon>
        <taxon>Pseudomonadati</taxon>
        <taxon>Bacteroidota</taxon>
        <taxon>Flavobacteriia</taxon>
        <taxon>Flavobacteriales</taxon>
        <taxon>Flavobacteriaceae</taxon>
        <taxon>Robiginitalea</taxon>
    </lineage>
</organism>
<dbReference type="Proteomes" id="UP000009049">
    <property type="component" value="Chromosome"/>
</dbReference>
<reference evidence="2 3" key="1">
    <citation type="journal article" date="2009" name="J. Bacteriol.">
        <title>Complete genome sequence of Robiginitalea biformata HTCC2501.</title>
        <authorList>
            <person name="Oh H.M."/>
            <person name="Giovannoni S.J."/>
            <person name="Lee K."/>
            <person name="Ferriera S."/>
            <person name="Johnson J."/>
            <person name="Cho J.C."/>
        </authorList>
    </citation>
    <scope>NUCLEOTIDE SEQUENCE [LARGE SCALE GENOMIC DNA]</scope>
    <source>
        <strain evidence="3">ATCC BAA-864 / HTCC2501 / KCTC 12146</strain>
    </source>
</reference>
<keyword evidence="3" id="KW-1185">Reference proteome</keyword>
<dbReference type="Gene3D" id="2.30.29.80">
    <property type="match status" value="1"/>
</dbReference>
<dbReference type="EMBL" id="CP001712">
    <property type="protein sequence ID" value="EAR15759.1"/>
    <property type="molecule type" value="Genomic_DNA"/>
</dbReference>
<dbReference type="KEGG" id="rbi:RB2501_15564"/>
<evidence type="ECO:0000259" key="1">
    <source>
        <dbReference type="Pfam" id="PF07411"/>
    </source>
</evidence>
<gene>
    <name evidence="2" type="ordered locus">RB2501_15564</name>
</gene>
<dbReference type="STRING" id="313596.RB2501_15564"/>
<dbReference type="RefSeq" id="WP_015755074.1">
    <property type="nucleotide sequence ID" value="NC_013222.1"/>
</dbReference>
<dbReference type="eggNOG" id="COG3422">
    <property type="taxonomic scope" value="Bacteria"/>
</dbReference>
<dbReference type="OrthoDB" id="9802792at2"/>
<evidence type="ECO:0000313" key="3">
    <source>
        <dbReference type="Proteomes" id="UP000009049"/>
    </source>
</evidence>
<sequence>MLEYLNEGESGCRFVVKSAQGHPLLESVSFPNREDAREQVRLLQPTLRDPAIFERRTDHRGRFQFTLRSPGGQVLGHSQFYQSEAGMENGIANIRQQLGSLEL</sequence>
<dbReference type="AlphaFoldDB" id="A4CLL0"/>
<dbReference type="InterPro" id="IPR010879">
    <property type="entry name" value="DUF1508"/>
</dbReference>
<evidence type="ECO:0000313" key="2">
    <source>
        <dbReference type="EMBL" id="EAR15759.1"/>
    </source>
</evidence>
<dbReference type="Pfam" id="PF07411">
    <property type="entry name" value="DUF1508"/>
    <property type="match status" value="1"/>
</dbReference>
<proteinExistence type="predicted"/>
<dbReference type="HOGENOM" id="CLU_163886_0_0_10"/>
<name>A4CLL0_ROBBH</name>
<dbReference type="InterPro" id="IPR036913">
    <property type="entry name" value="YegP-like_sf"/>
</dbReference>
<feature type="domain" description="DUF1508" evidence="1">
    <location>
        <begin position="59"/>
        <end position="96"/>
    </location>
</feature>
<protein>
    <recommendedName>
        <fullName evidence="1">DUF1508 domain-containing protein</fullName>
    </recommendedName>
</protein>
<accession>A4CLL0</accession>
<dbReference type="SUPFAM" id="SSF160113">
    <property type="entry name" value="YegP-like"/>
    <property type="match status" value="2"/>
</dbReference>